<dbReference type="OrthoDB" id="9774747at2"/>
<dbReference type="RefSeq" id="WP_124542773.1">
    <property type="nucleotide sequence ID" value="NZ_QUSW01000007.1"/>
</dbReference>
<accession>A0A3N7HKE1</accession>
<evidence type="ECO:0000256" key="1">
    <source>
        <dbReference type="ARBA" id="ARBA00022553"/>
    </source>
</evidence>
<keyword evidence="5" id="KW-1185">Reference proteome</keyword>
<name>A0A3N7HKE1_9BURK</name>
<evidence type="ECO:0000256" key="2">
    <source>
        <dbReference type="PROSITE-ProRule" id="PRU00169"/>
    </source>
</evidence>
<protein>
    <submittedName>
        <fullName evidence="4">Response regulator</fullName>
    </submittedName>
</protein>
<dbReference type="EMBL" id="QUSW01000007">
    <property type="protein sequence ID" value="RQP22550.1"/>
    <property type="molecule type" value="Genomic_DNA"/>
</dbReference>
<gene>
    <name evidence="4" type="ORF">DZC73_23300</name>
</gene>
<sequence length="194" mass="21668">MSDIRIMLIDDEPHVLSALQRLLRQHPPVPGQPFAVEAYTSPLAAIEAAQERSIDVVISDYRMPELDGVETLRRIRELQPQTGRILLSGSREFDTVVDAVNVAQVGRIVIKPWGEVELVAAIRDVVETRRLRLENAELADEVRAQRGLLSQQDAELRRIENLWPGITRVEWGADGSICISEKDVIDTGFGRSPG</sequence>
<dbReference type="InterPro" id="IPR050595">
    <property type="entry name" value="Bact_response_regulator"/>
</dbReference>
<evidence type="ECO:0000259" key="3">
    <source>
        <dbReference type="PROSITE" id="PS50110"/>
    </source>
</evidence>
<dbReference type="GO" id="GO:0000160">
    <property type="term" value="P:phosphorelay signal transduction system"/>
    <property type="evidence" value="ECO:0007669"/>
    <property type="project" value="InterPro"/>
</dbReference>
<dbReference type="Gene3D" id="3.40.50.2300">
    <property type="match status" value="1"/>
</dbReference>
<dbReference type="Pfam" id="PF00072">
    <property type="entry name" value="Response_reg"/>
    <property type="match status" value="1"/>
</dbReference>
<feature type="modified residue" description="4-aspartylphosphate" evidence="2">
    <location>
        <position position="60"/>
    </location>
</feature>
<dbReference type="Proteomes" id="UP000267464">
    <property type="component" value="Unassembled WGS sequence"/>
</dbReference>
<feature type="domain" description="Response regulatory" evidence="3">
    <location>
        <begin position="5"/>
        <end position="126"/>
    </location>
</feature>
<keyword evidence="1 2" id="KW-0597">Phosphoprotein</keyword>
<reference evidence="4 5" key="1">
    <citation type="submission" date="2018-08" db="EMBL/GenBank/DDBJ databases">
        <authorList>
            <person name="Khan S.A."/>
            <person name="Jeon C.O."/>
            <person name="Chun B.H."/>
            <person name="Jeong S.E."/>
        </authorList>
    </citation>
    <scope>NUCLEOTIDE SEQUENCE [LARGE SCALE GENOMIC DNA]</scope>
    <source>
        <strain evidence="4 5">S-16</strain>
    </source>
</reference>
<comment type="caution">
    <text evidence="4">The sequence shown here is derived from an EMBL/GenBank/DDBJ whole genome shotgun (WGS) entry which is preliminary data.</text>
</comment>
<dbReference type="SUPFAM" id="SSF52172">
    <property type="entry name" value="CheY-like"/>
    <property type="match status" value="1"/>
</dbReference>
<dbReference type="SMART" id="SM00448">
    <property type="entry name" value="REC"/>
    <property type="match status" value="1"/>
</dbReference>
<evidence type="ECO:0000313" key="4">
    <source>
        <dbReference type="EMBL" id="RQP22550.1"/>
    </source>
</evidence>
<dbReference type="PANTHER" id="PTHR44591:SF19">
    <property type="entry name" value="TWO-COMPONENT RESPONSE REGULATOR-RELATED"/>
    <property type="match status" value="1"/>
</dbReference>
<dbReference type="PANTHER" id="PTHR44591">
    <property type="entry name" value="STRESS RESPONSE REGULATOR PROTEIN 1"/>
    <property type="match status" value="1"/>
</dbReference>
<organism evidence="4 5">
    <name type="scientific">Piscinibacter terrae</name>
    <dbReference type="NCBI Taxonomy" id="2496871"/>
    <lineage>
        <taxon>Bacteria</taxon>
        <taxon>Pseudomonadati</taxon>
        <taxon>Pseudomonadota</taxon>
        <taxon>Betaproteobacteria</taxon>
        <taxon>Burkholderiales</taxon>
        <taxon>Sphaerotilaceae</taxon>
        <taxon>Piscinibacter</taxon>
    </lineage>
</organism>
<evidence type="ECO:0000313" key="5">
    <source>
        <dbReference type="Proteomes" id="UP000267464"/>
    </source>
</evidence>
<reference evidence="4 5" key="2">
    <citation type="submission" date="2018-12" db="EMBL/GenBank/DDBJ databases">
        <title>Rhizobacter gummiphilus sp. nov., a rubber-degrading bacterium isolated from the soil of a botanical garden in Japan.</title>
        <authorList>
            <person name="Shunsuke S.S."/>
        </authorList>
    </citation>
    <scope>NUCLEOTIDE SEQUENCE [LARGE SCALE GENOMIC DNA]</scope>
    <source>
        <strain evidence="4 5">S-16</strain>
    </source>
</reference>
<dbReference type="PROSITE" id="PS50110">
    <property type="entry name" value="RESPONSE_REGULATORY"/>
    <property type="match status" value="1"/>
</dbReference>
<dbReference type="AlphaFoldDB" id="A0A3N7HKE1"/>
<proteinExistence type="predicted"/>
<dbReference type="InterPro" id="IPR011006">
    <property type="entry name" value="CheY-like_superfamily"/>
</dbReference>
<dbReference type="InterPro" id="IPR001789">
    <property type="entry name" value="Sig_transdc_resp-reg_receiver"/>
</dbReference>